<keyword evidence="2" id="KW-1185">Reference proteome</keyword>
<dbReference type="EMBL" id="CP038437">
    <property type="protein sequence ID" value="QEM83124.2"/>
    <property type="molecule type" value="Genomic_DNA"/>
</dbReference>
<dbReference type="Proteomes" id="UP000324285">
    <property type="component" value="Chromosome"/>
</dbReference>
<name>A0A856QSY3_9GAMM</name>
<evidence type="ECO:0008006" key="3">
    <source>
        <dbReference type="Google" id="ProtNLM"/>
    </source>
</evidence>
<organism evidence="1 2">
    <name type="scientific">Halomonas binhaiensis</name>
    <dbReference type="NCBI Taxonomy" id="2562282"/>
    <lineage>
        <taxon>Bacteria</taxon>
        <taxon>Pseudomonadati</taxon>
        <taxon>Pseudomonadota</taxon>
        <taxon>Gammaproteobacteria</taxon>
        <taxon>Oceanospirillales</taxon>
        <taxon>Halomonadaceae</taxon>
        <taxon>Halomonas</taxon>
    </lineage>
</organism>
<dbReference type="InterPro" id="IPR023614">
    <property type="entry name" value="Porin_dom_sf"/>
</dbReference>
<reference evidence="1" key="1">
    <citation type="submission" date="2021-02" db="EMBL/GenBank/DDBJ databases">
        <title>Strain Y2R2, a novel species of the genus Halomonas.</title>
        <authorList>
            <person name="Huang H."/>
        </authorList>
    </citation>
    <scope>NUCLEOTIDE SEQUENCE</scope>
    <source>
        <strain evidence="1">Y2R2</strain>
    </source>
</reference>
<dbReference type="SUPFAM" id="SSF56935">
    <property type="entry name" value="Porins"/>
    <property type="match status" value="1"/>
</dbReference>
<dbReference type="KEGG" id="hbh:E4T21_17430"/>
<protein>
    <recommendedName>
        <fullName evidence="3">Porin</fullName>
    </recommendedName>
</protein>
<evidence type="ECO:0000313" key="1">
    <source>
        <dbReference type="EMBL" id="QEM83124.2"/>
    </source>
</evidence>
<sequence length="376" mass="41966">MATDTNALDSLQLHGFLSQAYIVTDHNNFFGSSSDGNGSWDYTELGFNASLRPTKNLLIAAQALSRRAGKDDDGSPTLDYGIIDWQMLSTADQTFGIQLGRFKNPLGFYNQTRDVAFTRPSILLPQSIYFDRTRSVAMSGDGVSLYHEARLDNGGLLHSQFGVGRSQAGDDAESSLGLDDLPGSLEGDLSVIGQVRYEHDGGRIVLAVSAASVHEKYESPGDFPGDGEFSFQPVILSAQYNAERWSLTGEYALRRVETSGFNAFDDISQTGESWYVQYTRRFLDDWQWLVRYDTLVHNRNDPNGHKYEAAGFGPAYSQYADDLTFGVQWTPHPNVMLSGEYHHVDGTGWLSLQDNPDSSQTEQIWNMWLMQLSLRF</sequence>
<accession>A0A856QSY3</accession>
<gene>
    <name evidence="1" type="ORF">E4T21_17430</name>
</gene>
<evidence type="ECO:0000313" key="2">
    <source>
        <dbReference type="Proteomes" id="UP000324285"/>
    </source>
</evidence>
<dbReference type="Gene3D" id="2.40.160.10">
    <property type="entry name" value="Porin"/>
    <property type="match status" value="1"/>
</dbReference>
<dbReference type="AlphaFoldDB" id="A0A856QSY3"/>
<proteinExistence type="predicted"/>